<evidence type="ECO:0008006" key="4">
    <source>
        <dbReference type="Google" id="ProtNLM"/>
    </source>
</evidence>
<evidence type="ECO:0000313" key="2">
    <source>
        <dbReference type="EMBL" id="MFC5864428.1"/>
    </source>
</evidence>
<feature type="region of interest" description="Disordered" evidence="1">
    <location>
        <begin position="1"/>
        <end position="52"/>
    </location>
</feature>
<gene>
    <name evidence="2" type="ORF">ACFPT7_19130</name>
</gene>
<sequence>MVKTEDEFVQKSDQAKGEDTAKTRVDKEADDMAKKASKTEQKFDRDNNIFTK</sequence>
<name>A0ABW1ELZ0_9BACT</name>
<comment type="caution">
    <text evidence="2">The sequence shown here is derived from an EMBL/GenBank/DDBJ whole genome shotgun (WGS) entry which is preliminary data.</text>
</comment>
<keyword evidence="3" id="KW-1185">Reference proteome</keyword>
<dbReference type="RefSeq" id="WP_263333273.1">
    <property type="nucleotide sequence ID" value="NZ_JAGSYH010000001.1"/>
</dbReference>
<dbReference type="EMBL" id="JBHSPH010000010">
    <property type="protein sequence ID" value="MFC5864428.1"/>
    <property type="molecule type" value="Genomic_DNA"/>
</dbReference>
<dbReference type="Proteomes" id="UP001596091">
    <property type="component" value="Unassembled WGS sequence"/>
</dbReference>
<evidence type="ECO:0000313" key="3">
    <source>
        <dbReference type="Proteomes" id="UP001596091"/>
    </source>
</evidence>
<protein>
    <recommendedName>
        <fullName evidence="4">Thymosin beta</fullName>
    </recommendedName>
</protein>
<proteinExistence type="predicted"/>
<organism evidence="2 3">
    <name type="scientific">Acidicapsa dinghuensis</name>
    <dbReference type="NCBI Taxonomy" id="2218256"/>
    <lineage>
        <taxon>Bacteria</taxon>
        <taxon>Pseudomonadati</taxon>
        <taxon>Acidobacteriota</taxon>
        <taxon>Terriglobia</taxon>
        <taxon>Terriglobales</taxon>
        <taxon>Acidobacteriaceae</taxon>
        <taxon>Acidicapsa</taxon>
    </lineage>
</organism>
<accession>A0ABW1ELZ0</accession>
<evidence type="ECO:0000256" key="1">
    <source>
        <dbReference type="SAM" id="MobiDB-lite"/>
    </source>
</evidence>
<reference evidence="3" key="1">
    <citation type="journal article" date="2019" name="Int. J. Syst. Evol. Microbiol.">
        <title>The Global Catalogue of Microorganisms (GCM) 10K type strain sequencing project: providing services to taxonomists for standard genome sequencing and annotation.</title>
        <authorList>
            <consortium name="The Broad Institute Genomics Platform"/>
            <consortium name="The Broad Institute Genome Sequencing Center for Infectious Disease"/>
            <person name="Wu L."/>
            <person name="Ma J."/>
        </authorList>
    </citation>
    <scope>NUCLEOTIDE SEQUENCE [LARGE SCALE GENOMIC DNA]</scope>
    <source>
        <strain evidence="3">JCM 4087</strain>
    </source>
</reference>